<feature type="compositionally biased region" description="Gly residues" evidence="1">
    <location>
        <begin position="67"/>
        <end position="84"/>
    </location>
</feature>
<organism evidence="2 3">
    <name type="scientific">Eumeta variegata</name>
    <name type="common">Bagworm moth</name>
    <name type="synonym">Eumeta japonica</name>
    <dbReference type="NCBI Taxonomy" id="151549"/>
    <lineage>
        <taxon>Eukaryota</taxon>
        <taxon>Metazoa</taxon>
        <taxon>Ecdysozoa</taxon>
        <taxon>Arthropoda</taxon>
        <taxon>Hexapoda</taxon>
        <taxon>Insecta</taxon>
        <taxon>Pterygota</taxon>
        <taxon>Neoptera</taxon>
        <taxon>Endopterygota</taxon>
        <taxon>Lepidoptera</taxon>
        <taxon>Glossata</taxon>
        <taxon>Ditrysia</taxon>
        <taxon>Tineoidea</taxon>
        <taxon>Psychidae</taxon>
        <taxon>Oiketicinae</taxon>
        <taxon>Eumeta</taxon>
    </lineage>
</organism>
<keyword evidence="3" id="KW-1185">Reference proteome</keyword>
<sequence>MTHSALKRGHSHAAPTAPAAPRQVLRKPVSYSLLSEGYDRGLEGSRSGLRRGATINQDGRKLLGVARDGGGGRAGGRGAGGGGTRADLIKSCIELARPGRAAGRLTNSHCI</sequence>
<protein>
    <submittedName>
        <fullName evidence="2">Uncharacterized protein</fullName>
    </submittedName>
</protein>
<comment type="caution">
    <text evidence="2">The sequence shown here is derived from an EMBL/GenBank/DDBJ whole genome shotgun (WGS) entry which is preliminary data.</text>
</comment>
<accession>A0A4C1WJE9</accession>
<dbReference type="AlphaFoldDB" id="A0A4C1WJE9"/>
<name>A0A4C1WJE9_EUMVA</name>
<proteinExistence type="predicted"/>
<evidence type="ECO:0000313" key="2">
    <source>
        <dbReference type="EMBL" id="GBP50459.1"/>
    </source>
</evidence>
<reference evidence="2 3" key="1">
    <citation type="journal article" date="2019" name="Commun. Biol.">
        <title>The bagworm genome reveals a unique fibroin gene that provides high tensile strength.</title>
        <authorList>
            <person name="Kono N."/>
            <person name="Nakamura H."/>
            <person name="Ohtoshi R."/>
            <person name="Tomita M."/>
            <person name="Numata K."/>
            <person name="Arakawa K."/>
        </authorList>
    </citation>
    <scope>NUCLEOTIDE SEQUENCE [LARGE SCALE GENOMIC DNA]</scope>
</reference>
<gene>
    <name evidence="2" type="ORF">EVAR_96695_1</name>
</gene>
<feature type="region of interest" description="Disordered" evidence="1">
    <location>
        <begin position="64"/>
        <end position="84"/>
    </location>
</feature>
<dbReference type="Proteomes" id="UP000299102">
    <property type="component" value="Unassembled WGS sequence"/>
</dbReference>
<feature type="compositionally biased region" description="Basic residues" evidence="1">
    <location>
        <begin position="1"/>
        <end position="11"/>
    </location>
</feature>
<dbReference type="EMBL" id="BGZK01000566">
    <property type="protein sequence ID" value="GBP50459.1"/>
    <property type="molecule type" value="Genomic_DNA"/>
</dbReference>
<evidence type="ECO:0000256" key="1">
    <source>
        <dbReference type="SAM" id="MobiDB-lite"/>
    </source>
</evidence>
<feature type="region of interest" description="Disordered" evidence="1">
    <location>
        <begin position="1"/>
        <end position="24"/>
    </location>
</feature>
<evidence type="ECO:0000313" key="3">
    <source>
        <dbReference type="Proteomes" id="UP000299102"/>
    </source>
</evidence>